<name>A0A161IGL5_9MICO</name>
<feature type="transmembrane region" description="Helical" evidence="2">
    <location>
        <begin position="236"/>
        <end position="254"/>
    </location>
</feature>
<dbReference type="STRING" id="1300344.I598_1147"/>
<feature type="transmembrane region" description="Helical" evidence="2">
    <location>
        <begin position="212"/>
        <end position="230"/>
    </location>
</feature>
<protein>
    <recommendedName>
        <fullName evidence="3">DUF1648 domain-containing protein</fullName>
    </recommendedName>
</protein>
<keyword evidence="5" id="KW-1185">Reference proteome</keyword>
<keyword evidence="2" id="KW-0812">Transmembrane</keyword>
<keyword evidence="2" id="KW-1133">Transmembrane helix</keyword>
<accession>A0A161IGL5</accession>
<reference evidence="4 5" key="1">
    <citation type="submission" date="2016-01" db="EMBL/GenBank/DDBJ databases">
        <title>Complete genome sequence of a soil Actinobacterium, Isoptericola dokdonensis DS-3.</title>
        <authorList>
            <person name="Kwon S.-K."/>
            <person name="Kim J.F."/>
        </authorList>
    </citation>
    <scope>NUCLEOTIDE SEQUENCE [LARGE SCALE GENOMIC DNA]</scope>
    <source>
        <strain evidence="4 5">DS-3</strain>
    </source>
</reference>
<feature type="region of interest" description="Disordered" evidence="1">
    <location>
        <begin position="179"/>
        <end position="198"/>
    </location>
</feature>
<organism evidence="4 5">
    <name type="scientific">Isoptericola dokdonensis DS-3</name>
    <dbReference type="NCBI Taxonomy" id="1300344"/>
    <lineage>
        <taxon>Bacteria</taxon>
        <taxon>Bacillati</taxon>
        <taxon>Actinomycetota</taxon>
        <taxon>Actinomycetes</taxon>
        <taxon>Micrococcales</taxon>
        <taxon>Promicromonosporaceae</taxon>
        <taxon>Isoptericola</taxon>
    </lineage>
</organism>
<gene>
    <name evidence="4" type="ORF">I598_1147</name>
</gene>
<keyword evidence="2" id="KW-0472">Membrane</keyword>
<feature type="transmembrane region" description="Helical" evidence="2">
    <location>
        <begin position="117"/>
        <end position="138"/>
    </location>
</feature>
<dbReference type="InterPro" id="IPR012867">
    <property type="entry name" value="DUF1648"/>
</dbReference>
<dbReference type="AlphaFoldDB" id="A0A161IGL5"/>
<dbReference type="Proteomes" id="UP000076794">
    <property type="component" value="Chromosome"/>
</dbReference>
<sequence length="350" mass="36092">MRSNGAPHHFLSFRLEVTAPMPAAAPHRWRRSAVRAMLGAVATAWLLAGAAVLVARGWQDDLPDRVASHWDGQGVPDDTMSLGTFVLVDVVLVLALTLMFAGIGVAAGREASTRRTLAGVVVWSGGLGATLLLVTLGVQRGLTDPAQAELPGWLLAAVLLVPLLPAVVVAALVPADPPRPTTTPVPADAPRAELPHGTGTVWETRIGPGRGALVVAAGAAASAVVVAVAVGSWWLLVVPAALVALCAATLAFTVRVDASGLRVRSSLGRPQTLVPADEIVRADVVHVNPLGDFGGWGWRVGIDDGRVGVVLRTGDALLVERTGGRKLVVTLDDAAHAAGLLNSVADRARP</sequence>
<proteinExistence type="predicted"/>
<feature type="transmembrane region" description="Helical" evidence="2">
    <location>
        <begin position="150"/>
        <end position="173"/>
    </location>
</feature>
<feature type="domain" description="DUF1648" evidence="3">
    <location>
        <begin position="47"/>
        <end position="87"/>
    </location>
</feature>
<evidence type="ECO:0000313" key="5">
    <source>
        <dbReference type="Proteomes" id="UP000076794"/>
    </source>
</evidence>
<dbReference type="Pfam" id="PF07853">
    <property type="entry name" value="DUF1648"/>
    <property type="match status" value="1"/>
</dbReference>
<dbReference type="RefSeq" id="WP_232314274.1">
    <property type="nucleotide sequence ID" value="NZ_CP014209.1"/>
</dbReference>
<evidence type="ECO:0000256" key="2">
    <source>
        <dbReference type="SAM" id="Phobius"/>
    </source>
</evidence>
<feature type="transmembrane region" description="Helical" evidence="2">
    <location>
        <begin position="79"/>
        <end position="105"/>
    </location>
</feature>
<feature type="transmembrane region" description="Helical" evidence="2">
    <location>
        <begin position="36"/>
        <end position="59"/>
    </location>
</feature>
<dbReference type="KEGG" id="ido:I598_1147"/>
<evidence type="ECO:0000256" key="1">
    <source>
        <dbReference type="SAM" id="MobiDB-lite"/>
    </source>
</evidence>
<evidence type="ECO:0000313" key="4">
    <source>
        <dbReference type="EMBL" id="ANC30714.1"/>
    </source>
</evidence>
<evidence type="ECO:0000259" key="3">
    <source>
        <dbReference type="Pfam" id="PF07853"/>
    </source>
</evidence>
<dbReference type="EMBL" id="CP014209">
    <property type="protein sequence ID" value="ANC30714.1"/>
    <property type="molecule type" value="Genomic_DNA"/>
</dbReference>
<dbReference type="PATRIC" id="fig|1300344.3.peg.1153"/>